<dbReference type="AlphaFoldDB" id="A0AAR2L1I6"/>
<accession>A0AAR2L1I6</accession>
<reference evidence="2" key="3">
    <citation type="submission" date="2025-09" db="UniProtKB">
        <authorList>
            <consortium name="Ensembl"/>
        </authorList>
    </citation>
    <scope>IDENTIFICATION</scope>
</reference>
<evidence type="ECO:0000259" key="1">
    <source>
        <dbReference type="PROSITE" id="PS50878"/>
    </source>
</evidence>
<protein>
    <recommendedName>
        <fullName evidence="1">Reverse transcriptase domain-containing protein</fullName>
    </recommendedName>
</protein>
<keyword evidence="3" id="KW-1185">Reference proteome</keyword>
<reference evidence="2" key="2">
    <citation type="submission" date="2025-08" db="UniProtKB">
        <authorList>
            <consortium name="Ensembl"/>
        </authorList>
    </citation>
    <scope>IDENTIFICATION</scope>
</reference>
<dbReference type="CDD" id="cd01650">
    <property type="entry name" value="RT_nLTR_like"/>
    <property type="match status" value="1"/>
</dbReference>
<dbReference type="Ensembl" id="ENSPNAT00000042776.1">
    <property type="protein sequence ID" value="ENSPNAP00000068487.1"/>
    <property type="gene ID" value="ENSPNAG00000032197.1"/>
</dbReference>
<dbReference type="InterPro" id="IPR000477">
    <property type="entry name" value="RT_dom"/>
</dbReference>
<dbReference type="Pfam" id="PF00078">
    <property type="entry name" value="RVT_1"/>
    <property type="match status" value="2"/>
</dbReference>
<reference evidence="2 3" key="1">
    <citation type="submission" date="2020-10" db="EMBL/GenBank/DDBJ databases">
        <title>Pygocentrus nattereri (red-bellied piranha) genome, fPygNat1, primary haplotype.</title>
        <authorList>
            <person name="Myers G."/>
            <person name="Meyer A."/>
            <person name="Karagic N."/>
            <person name="Pippel M."/>
            <person name="Winkler S."/>
            <person name="Tracey A."/>
            <person name="Wood J."/>
            <person name="Formenti G."/>
            <person name="Howe K."/>
            <person name="Fedrigo O."/>
            <person name="Jarvis E.D."/>
        </authorList>
    </citation>
    <scope>NUCLEOTIDE SEQUENCE [LARGE SCALE GENOMIC DNA]</scope>
</reference>
<dbReference type="PROSITE" id="PS50878">
    <property type="entry name" value="RT_POL"/>
    <property type="match status" value="1"/>
</dbReference>
<dbReference type="InterPro" id="IPR043502">
    <property type="entry name" value="DNA/RNA_pol_sf"/>
</dbReference>
<sequence>MVMNLKIPTTHNEYRPWRLNTLLLAGKDFVKFISNEIHFFLLHNTTPGMSPSLIWEAMKAYLRGQITSNTSCVVRKNQMRRLEELTKEILKLDAIMARCPSPDVYKRRLLTQAEYNLLSTKHAENMINKIRCRTYQHGEKTERSLAQQLRQKIANQTIAEIKDIHIHHSQINNCFFKLYFKLYTSESPGDEPLLKLFFDKINTPMIDAVNGKSPGPDGFPSKFFRTFAGELALLLLSVYEESYTSGSLPLTMRQVVISLILKRDKNSVECSSYRPISLLNVDCKLLAKILAQRLEKILPSVISDDQTGFIKHRQLFFNTRRLFDILYSPTPPGDTEILLSLDAEKAFDLLYTMKKFELGTRQGCPLSPLLFSLVIERLAILLRSEDMIKEIHRGGLEHKVSLYADEMLLYIYIYISDPMSSLPELLNALNSFSKISGYKINFEKSKLMPINNVNMAAIINQFPFKINTNKFKYLGIWVTHNMKQDFERWNLLPLSLGGRVNIIKMNMAPKFVFLFQNIPLFFNTIFF</sequence>
<dbReference type="Proteomes" id="UP001501920">
    <property type="component" value="Chromosome 22"/>
</dbReference>
<proteinExistence type="predicted"/>
<evidence type="ECO:0000313" key="3">
    <source>
        <dbReference type="Proteomes" id="UP001501920"/>
    </source>
</evidence>
<dbReference type="GeneTree" id="ENSGT01150000286916"/>
<organism evidence="2 3">
    <name type="scientific">Pygocentrus nattereri</name>
    <name type="common">Red-bellied piranha</name>
    <dbReference type="NCBI Taxonomy" id="42514"/>
    <lineage>
        <taxon>Eukaryota</taxon>
        <taxon>Metazoa</taxon>
        <taxon>Chordata</taxon>
        <taxon>Craniata</taxon>
        <taxon>Vertebrata</taxon>
        <taxon>Euteleostomi</taxon>
        <taxon>Actinopterygii</taxon>
        <taxon>Neopterygii</taxon>
        <taxon>Teleostei</taxon>
        <taxon>Ostariophysi</taxon>
        <taxon>Characiformes</taxon>
        <taxon>Characoidei</taxon>
        <taxon>Pygocentrus</taxon>
    </lineage>
</organism>
<name>A0AAR2L1I6_PYGNA</name>
<dbReference type="SUPFAM" id="SSF56672">
    <property type="entry name" value="DNA/RNA polymerases"/>
    <property type="match status" value="1"/>
</dbReference>
<feature type="domain" description="Reverse transcriptase" evidence="1">
    <location>
        <begin position="241"/>
        <end position="478"/>
    </location>
</feature>
<dbReference type="PANTHER" id="PTHR19446">
    <property type="entry name" value="REVERSE TRANSCRIPTASES"/>
    <property type="match status" value="1"/>
</dbReference>
<evidence type="ECO:0000313" key="2">
    <source>
        <dbReference type="Ensembl" id="ENSPNAP00000068487.1"/>
    </source>
</evidence>